<dbReference type="GeneID" id="108243650"/>
<dbReference type="InterPro" id="IPR001102">
    <property type="entry name" value="Transglutaminase_N"/>
</dbReference>
<accession>A0A3Q3AVT1</accession>
<keyword evidence="3 8" id="KW-0479">Metal-binding</keyword>
<dbReference type="Gene3D" id="3.90.260.10">
    <property type="entry name" value="Transglutaminase-like"/>
    <property type="match status" value="1"/>
</dbReference>
<keyword evidence="11" id="KW-1185">Reference proteome</keyword>
<dbReference type="FunFam" id="2.60.40.10:FF:000090">
    <property type="entry name" value="Protein-glutamine gamma-glutamyltransferase 2"/>
    <property type="match status" value="1"/>
</dbReference>
<dbReference type="Pfam" id="PF00868">
    <property type="entry name" value="Transglut_N"/>
    <property type="match status" value="1"/>
</dbReference>
<organism evidence="10 11">
    <name type="scientific">Kryptolebias marmoratus</name>
    <name type="common">Mangrove killifish</name>
    <name type="synonym">Rivulus marmoratus</name>
    <dbReference type="NCBI Taxonomy" id="37003"/>
    <lineage>
        <taxon>Eukaryota</taxon>
        <taxon>Metazoa</taxon>
        <taxon>Chordata</taxon>
        <taxon>Craniata</taxon>
        <taxon>Vertebrata</taxon>
        <taxon>Euteleostomi</taxon>
        <taxon>Actinopterygii</taxon>
        <taxon>Neopterygii</taxon>
        <taxon>Teleostei</taxon>
        <taxon>Neoteleostei</taxon>
        <taxon>Acanthomorphata</taxon>
        <taxon>Ovalentaria</taxon>
        <taxon>Atherinomorphae</taxon>
        <taxon>Cyprinodontiformes</taxon>
        <taxon>Rivulidae</taxon>
        <taxon>Kryptolebias</taxon>
    </lineage>
</organism>
<dbReference type="PANTHER" id="PTHR11590">
    <property type="entry name" value="PROTEIN-GLUTAMINE GAMMA-GLUTAMYLTRANSFERASE"/>
    <property type="match status" value="1"/>
</dbReference>
<evidence type="ECO:0000256" key="2">
    <source>
        <dbReference type="ARBA" id="ARBA00022679"/>
    </source>
</evidence>
<evidence type="ECO:0000256" key="3">
    <source>
        <dbReference type="ARBA" id="ARBA00022723"/>
    </source>
</evidence>
<keyword evidence="4 8" id="KW-0106">Calcium</keyword>
<evidence type="ECO:0000259" key="9">
    <source>
        <dbReference type="SMART" id="SM00460"/>
    </source>
</evidence>
<reference evidence="10" key="2">
    <citation type="submission" date="2025-09" db="UniProtKB">
        <authorList>
            <consortium name="Ensembl"/>
        </authorList>
    </citation>
    <scope>IDENTIFICATION</scope>
</reference>
<dbReference type="SMART" id="SM00460">
    <property type="entry name" value="TGc"/>
    <property type="match status" value="1"/>
</dbReference>
<protein>
    <recommendedName>
        <fullName evidence="6">protein-glutamine gamma-glutamyltransferase</fullName>
        <ecNumber evidence="6">2.3.2.13</ecNumber>
    </recommendedName>
</protein>
<dbReference type="OrthoDB" id="437511at2759"/>
<evidence type="ECO:0000256" key="6">
    <source>
        <dbReference type="ARBA" id="ARBA00024222"/>
    </source>
</evidence>
<keyword evidence="2" id="KW-0808">Transferase</keyword>
<dbReference type="PANTHER" id="PTHR11590:SF81">
    <property type="entry name" value="PROTEIN-GLUTAMINE GAMMA-GLUTAMYLTRANSFERASE K-LIKE ISOFORM X4"/>
    <property type="match status" value="1"/>
</dbReference>
<dbReference type="InterPro" id="IPR023608">
    <property type="entry name" value="Transglutaminase_animal"/>
</dbReference>
<dbReference type="AlphaFoldDB" id="A0A3Q3AVT1"/>
<feature type="active site" evidence="7">
    <location>
        <position position="365"/>
    </location>
</feature>
<sequence length="736" mass="82343">MTNYNNNGVFKEVDLHSETNNKEHRTSDISFSQLIVRRGQSFNLTLKLGRPFNPDQDQLTMTALTGSYPSEDQGTMSLFGVPDKVIRSASAKAVWKAELQKSSSPETGVLALTITPPPDTPIGNYKLSAKLKEEEKVLAELSVLFNPWCPDDWVFLPDDNERQEYVMNERGIVYRGANTRISPMDWDFGQFEEDMLKMSLKILDLSIKHKRDPADDVSARCNPIYVSRVITNMIHSSDNPFGVLQGNWSGNFGGGVPPTSWSSSYIILKQWYDSFYRTVKYGQCWVFASVMCSVMRVFGVPCRVVTNFESAHDTDKNLIIDTYYNNDGGMTHNDSIWNFHVWVECWMKRPDLAEDGRYDGWQVLDPTPQEKSDGMFCCGPAPVSAILNGDILVKYDVPFVFAEVNADCITWLILSNNDKIKVSTNTKNVGQCISTKAVGSLTRMDLTDTYKYKEGSAKERAVFAKAFAMLNNDTMLNNDAMLNNKFSLMRACACPMATVTLCETEPAITINAIEETETIILPEIVTRFEEVSEPMNGEDVKLKLILSSNSSVPRLLSINISVQALEYTGTPAGNIQTEVMEEKLLHGEDLSIPIQVPLEKYHKYLTESKSINVSAMITDQEDDKKAFLAERVVVLQDPTISITVPDEVQLNQDTAIEVAFSNPLDQILRDCKLTVSGSGLVSGQTITKLPDVMLKEDVHVTLNIVPYKSGTRTLLVNFDSDFFRDIKASAVVNVKT</sequence>
<evidence type="ECO:0000313" key="11">
    <source>
        <dbReference type="Proteomes" id="UP000264800"/>
    </source>
</evidence>
<reference evidence="10" key="1">
    <citation type="submission" date="2025-08" db="UniProtKB">
        <authorList>
            <consortium name="Ensembl"/>
        </authorList>
    </citation>
    <scope>IDENTIFICATION</scope>
</reference>
<dbReference type="GO" id="GO:0003810">
    <property type="term" value="F:protein-glutamine gamma-glutamyltransferase activity"/>
    <property type="evidence" value="ECO:0007669"/>
    <property type="project" value="UniProtKB-EC"/>
</dbReference>
<evidence type="ECO:0000256" key="8">
    <source>
        <dbReference type="PIRSR" id="PIRSR000459-2"/>
    </source>
</evidence>
<dbReference type="InterPro" id="IPR014756">
    <property type="entry name" value="Ig_E-set"/>
</dbReference>
<dbReference type="GO" id="GO:0007399">
    <property type="term" value="P:nervous system development"/>
    <property type="evidence" value="ECO:0007669"/>
    <property type="project" value="UniProtKB-ARBA"/>
</dbReference>
<dbReference type="KEGG" id="kmr:108243650"/>
<dbReference type="Ensembl" id="ENSKMAT00000020950.1">
    <property type="protein sequence ID" value="ENSKMAP00000020681.1"/>
    <property type="gene ID" value="ENSKMAG00000015356.1"/>
</dbReference>
<dbReference type="Gene3D" id="2.60.40.10">
    <property type="entry name" value="Immunoglobulins"/>
    <property type="match status" value="3"/>
</dbReference>
<dbReference type="InterPro" id="IPR036238">
    <property type="entry name" value="Transglutaminase_C_sf"/>
</dbReference>
<keyword evidence="5" id="KW-0012">Acyltransferase</keyword>
<feature type="domain" description="Transglutaminase-like" evidence="9">
    <location>
        <begin position="276"/>
        <end position="368"/>
    </location>
</feature>
<proteinExistence type="inferred from homology"/>
<comment type="cofactor">
    <cofactor evidence="8">
        <name>Ca(2+)</name>
        <dbReference type="ChEBI" id="CHEBI:29108"/>
    </cofactor>
    <text evidence="8">Binds 1 Ca(2+) ion per subunit.</text>
</comment>
<dbReference type="InterPro" id="IPR008958">
    <property type="entry name" value="Transglutaminase_C"/>
</dbReference>
<dbReference type="SUPFAM" id="SSF81296">
    <property type="entry name" value="E set domains"/>
    <property type="match status" value="1"/>
</dbReference>
<feature type="active site" evidence="7">
    <location>
        <position position="284"/>
    </location>
</feature>
<feature type="binding site" evidence="8">
    <location>
        <position position="459"/>
    </location>
    <ligand>
        <name>Ca(2+)</name>
        <dbReference type="ChEBI" id="CHEBI:29108"/>
    </ligand>
</feature>
<dbReference type="PIRSF" id="PIRSF000459">
    <property type="entry name" value="TGM_EBP42"/>
    <property type="match status" value="1"/>
</dbReference>
<dbReference type="RefSeq" id="XP_017284736.1">
    <property type="nucleotide sequence ID" value="XM_017429247.3"/>
</dbReference>
<dbReference type="InterPro" id="IPR013783">
    <property type="entry name" value="Ig-like_fold"/>
</dbReference>
<dbReference type="SUPFAM" id="SSF54001">
    <property type="entry name" value="Cysteine proteinases"/>
    <property type="match status" value="1"/>
</dbReference>
<feature type="binding site" evidence="8">
    <location>
        <position position="454"/>
    </location>
    <ligand>
        <name>Ca(2+)</name>
        <dbReference type="ChEBI" id="CHEBI:29108"/>
    </ligand>
</feature>
<feature type="binding site" evidence="8">
    <location>
        <position position="407"/>
    </location>
    <ligand>
        <name>Ca(2+)</name>
        <dbReference type="ChEBI" id="CHEBI:29108"/>
    </ligand>
</feature>
<dbReference type="InterPro" id="IPR050779">
    <property type="entry name" value="Transglutaminase"/>
</dbReference>
<feature type="active site" evidence="7">
    <location>
        <position position="340"/>
    </location>
</feature>
<dbReference type="GeneTree" id="ENSGT01050000244866"/>
<evidence type="ECO:0000256" key="4">
    <source>
        <dbReference type="ARBA" id="ARBA00022837"/>
    </source>
</evidence>
<dbReference type="Proteomes" id="UP000264800">
    <property type="component" value="Unplaced"/>
</dbReference>
<dbReference type="EC" id="2.3.2.13" evidence="6"/>
<dbReference type="Pfam" id="PF00927">
    <property type="entry name" value="Transglut_C"/>
    <property type="match status" value="2"/>
</dbReference>
<dbReference type="InterPro" id="IPR036985">
    <property type="entry name" value="Transglutaminase-like_sf"/>
</dbReference>
<comment type="similarity">
    <text evidence="1">Belongs to the transglutaminase superfamily. Transglutaminase family.</text>
</comment>
<feature type="binding site" evidence="8">
    <location>
        <position position="405"/>
    </location>
    <ligand>
        <name>Ca(2+)</name>
        <dbReference type="ChEBI" id="CHEBI:29108"/>
    </ligand>
</feature>
<dbReference type="SUPFAM" id="SSF49309">
    <property type="entry name" value="Transglutaminase, two C-terminal domains"/>
    <property type="match status" value="2"/>
</dbReference>
<name>A0A3Q3AVT1_KRYMA</name>
<evidence type="ECO:0000313" key="10">
    <source>
        <dbReference type="Ensembl" id="ENSKMAP00000020681.1"/>
    </source>
</evidence>
<dbReference type="InterPro" id="IPR038765">
    <property type="entry name" value="Papain-like_cys_pep_sf"/>
</dbReference>
<dbReference type="STRING" id="37003.ENSKMAP00000020681"/>
<dbReference type="FunFam" id="3.90.260.10:FF:000001">
    <property type="entry name" value="Protein-glutamine gamma-glutamyltransferase 2"/>
    <property type="match status" value="1"/>
</dbReference>
<dbReference type="GO" id="GO:0046872">
    <property type="term" value="F:metal ion binding"/>
    <property type="evidence" value="ECO:0007669"/>
    <property type="project" value="UniProtKB-KW"/>
</dbReference>
<dbReference type="Pfam" id="PF01841">
    <property type="entry name" value="Transglut_core"/>
    <property type="match status" value="1"/>
</dbReference>
<evidence type="ECO:0000256" key="7">
    <source>
        <dbReference type="PIRSR" id="PIRSR000459-1"/>
    </source>
</evidence>
<dbReference type="InterPro" id="IPR002931">
    <property type="entry name" value="Transglutaminase-like"/>
</dbReference>
<evidence type="ECO:0000256" key="5">
    <source>
        <dbReference type="ARBA" id="ARBA00023315"/>
    </source>
</evidence>
<evidence type="ECO:0000256" key="1">
    <source>
        <dbReference type="ARBA" id="ARBA00005968"/>
    </source>
</evidence>